<reference evidence="2" key="1">
    <citation type="submission" date="2017-04" db="EMBL/GenBank/DDBJ databases">
        <title>Function of individual gut microbiota members based on whole genome sequencing of pure cultures obtained from chicken caecum.</title>
        <authorList>
            <person name="Medvecky M."/>
            <person name="Cejkova D."/>
            <person name="Polansky O."/>
            <person name="Karasova D."/>
            <person name="Kubasova T."/>
            <person name="Cizek A."/>
            <person name="Rychlik I."/>
        </authorList>
    </citation>
    <scope>NUCLEOTIDE SEQUENCE [LARGE SCALE GENOMIC DNA]</scope>
    <source>
        <strain evidence="2">An178</strain>
    </source>
</reference>
<evidence type="ECO:0000313" key="1">
    <source>
        <dbReference type="EMBL" id="OUP60601.1"/>
    </source>
</evidence>
<dbReference type="AlphaFoldDB" id="A0A1Y4LZV8"/>
<comment type="caution">
    <text evidence="1">The sequence shown here is derived from an EMBL/GenBank/DDBJ whole genome shotgun (WGS) entry which is preliminary data.</text>
</comment>
<sequence length="111" mass="13031">MKKKIESFECTCTYKTKTWNTKVSDIWCCENYVEFTVYCQGTKLKSYLGMGSNGNWICFPEIDKGCGLAELHDYYWNLEKLCKVLENIIDATSIASVLKEMHVNLNLWWDY</sequence>
<name>A0A1Y4LZV8_9FIRM</name>
<dbReference type="Pfam" id="PF20323">
    <property type="entry name" value="DUF6618"/>
    <property type="match status" value="1"/>
</dbReference>
<dbReference type="RefSeq" id="WP_087158614.1">
    <property type="nucleotide sequence ID" value="NZ_NFKM01000009.1"/>
</dbReference>
<accession>A0A1Y4LZV8</accession>
<proteinExistence type="predicted"/>
<dbReference type="Proteomes" id="UP000195447">
    <property type="component" value="Unassembled WGS sequence"/>
</dbReference>
<dbReference type="InterPro" id="IPR046726">
    <property type="entry name" value="DUF6618"/>
</dbReference>
<dbReference type="EMBL" id="NFKM01000009">
    <property type="protein sequence ID" value="OUP60601.1"/>
    <property type="molecule type" value="Genomic_DNA"/>
</dbReference>
<gene>
    <name evidence="1" type="ORF">B5F14_05690</name>
</gene>
<keyword evidence="2" id="KW-1185">Reference proteome</keyword>
<evidence type="ECO:0000313" key="2">
    <source>
        <dbReference type="Proteomes" id="UP000195447"/>
    </source>
</evidence>
<protein>
    <submittedName>
        <fullName evidence="1">Uncharacterized protein</fullName>
    </submittedName>
</protein>
<organism evidence="1 2">
    <name type="scientific">Faecalitalea cylindroides</name>
    <dbReference type="NCBI Taxonomy" id="39483"/>
    <lineage>
        <taxon>Bacteria</taxon>
        <taxon>Bacillati</taxon>
        <taxon>Bacillota</taxon>
        <taxon>Erysipelotrichia</taxon>
        <taxon>Erysipelotrichales</taxon>
        <taxon>Erysipelotrichaceae</taxon>
        <taxon>Faecalitalea</taxon>
    </lineage>
</organism>